<organism evidence="2 3">
    <name type="scientific">Streptomyces achromogenes</name>
    <dbReference type="NCBI Taxonomy" id="67255"/>
    <lineage>
        <taxon>Bacteria</taxon>
        <taxon>Bacillati</taxon>
        <taxon>Actinomycetota</taxon>
        <taxon>Actinomycetes</taxon>
        <taxon>Kitasatosporales</taxon>
        <taxon>Streptomycetaceae</taxon>
        <taxon>Streptomyces</taxon>
    </lineage>
</organism>
<dbReference type="EMBL" id="CP108164">
    <property type="protein sequence ID" value="WTQ81097.1"/>
    <property type="molecule type" value="Genomic_DNA"/>
</dbReference>
<accession>A0ABZ1KPM1</accession>
<sequence>MPRYEYRCRSCGDTFELNRPMAQSADPASCPAGHDDTVKLLSTVAVGGVAGAPAPRGGGGGGCCGGGCCG</sequence>
<keyword evidence="3" id="KW-1185">Reference proteome</keyword>
<dbReference type="InterPro" id="IPR013429">
    <property type="entry name" value="Regulatory_FmdB_Zinc_ribbon"/>
</dbReference>
<dbReference type="RefSeq" id="WP_387874692.1">
    <property type="nucleotide sequence ID" value="NZ_CP108164.1"/>
</dbReference>
<gene>
    <name evidence="2" type="ORF">OG350_12525</name>
</gene>
<reference evidence="2 3" key="1">
    <citation type="submission" date="2022-10" db="EMBL/GenBank/DDBJ databases">
        <title>The complete genomes of actinobacterial strains from the NBC collection.</title>
        <authorList>
            <person name="Joergensen T.S."/>
            <person name="Alvarez Arevalo M."/>
            <person name="Sterndorff E.B."/>
            <person name="Faurdal D."/>
            <person name="Vuksanovic O."/>
            <person name="Mourched A.-S."/>
            <person name="Charusanti P."/>
            <person name="Shaw S."/>
            <person name="Blin K."/>
            <person name="Weber T."/>
        </authorList>
    </citation>
    <scope>NUCLEOTIDE SEQUENCE [LARGE SCALE GENOMIC DNA]</scope>
    <source>
        <strain evidence="2 3">NBC_00156</strain>
    </source>
</reference>
<protein>
    <submittedName>
        <fullName evidence="2">Zinc ribbon domain-containing protein</fullName>
    </submittedName>
</protein>
<dbReference type="SMART" id="SM00834">
    <property type="entry name" value="CxxC_CXXC_SSSS"/>
    <property type="match status" value="1"/>
</dbReference>
<evidence type="ECO:0000259" key="1">
    <source>
        <dbReference type="SMART" id="SM00834"/>
    </source>
</evidence>
<dbReference type="Proteomes" id="UP001622557">
    <property type="component" value="Chromosome"/>
</dbReference>
<dbReference type="Pfam" id="PF09723">
    <property type="entry name" value="Zn_ribbon_8"/>
    <property type="match status" value="1"/>
</dbReference>
<name>A0ABZ1KPM1_STRAH</name>
<feature type="domain" description="Putative regulatory protein FmdB zinc ribbon" evidence="1">
    <location>
        <begin position="1"/>
        <end position="42"/>
    </location>
</feature>
<dbReference type="GeneID" id="97281261"/>
<evidence type="ECO:0000313" key="3">
    <source>
        <dbReference type="Proteomes" id="UP001622557"/>
    </source>
</evidence>
<proteinExistence type="predicted"/>
<evidence type="ECO:0000313" key="2">
    <source>
        <dbReference type="EMBL" id="WTQ81097.1"/>
    </source>
</evidence>
<dbReference type="NCBIfam" id="TIGR02605">
    <property type="entry name" value="CxxC_CxxC_SSSS"/>
    <property type="match status" value="1"/>
</dbReference>